<proteinExistence type="predicted"/>
<gene>
    <name evidence="1" type="ORF">LCGC14_0515140</name>
</gene>
<organism evidence="1">
    <name type="scientific">marine sediment metagenome</name>
    <dbReference type="NCBI Taxonomy" id="412755"/>
    <lineage>
        <taxon>unclassified sequences</taxon>
        <taxon>metagenomes</taxon>
        <taxon>ecological metagenomes</taxon>
    </lineage>
</organism>
<dbReference type="AlphaFoldDB" id="A0A0F9V8E1"/>
<name>A0A0F9V8E1_9ZZZZ</name>
<reference evidence="1" key="1">
    <citation type="journal article" date="2015" name="Nature">
        <title>Complex archaea that bridge the gap between prokaryotes and eukaryotes.</title>
        <authorList>
            <person name="Spang A."/>
            <person name="Saw J.H."/>
            <person name="Jorgensen S.L."/>
            <person name="Zaremba-Niedzwiedzka K."/>
            <person name="Martijn J."/>
            <person name="Lind A.E."/>
            <person name="van Eijk R."/>
            <person name="Schleper C."/>
            <person name="Guy L."/>
            <person name="Ettema T.J."/>
        </authorList>
    </citation>
    <scope>NUCLEOTIDE SEQUENCE</scope>
</reference>
<sequence length="203" mass="23501">MQINKESECKIIKKPMIMTQEKWVNHFNNEGEGMVSAPNIYQTAKTGNKALIESLKQDLKKEGIMTSSQIRYNKKTLFAEIIHNVGSKFAKIKKYKVEIPVFDGDFEENTKTEKYLQALFDTKGSIDKILKTLKKFGKDKKLRLWTPDQSYRKKRPIRSVVLCFDGFDRFYVGGDGWFDDSEGLSRGVIIDSAKQTKKRRKSK</sequence>
<accession>A0A0F9V8E1</accession>
<evidence type="ECO:0000313" key="1">
    <source>
        <dbReference type="EMBL" id="KKN62138.1"/>
    </source>
</evidence>
<protein>
    <submittedName>
        <fullName evidence="1">Uncharacterized protein</fullName>
    </submittedName>
</protein>
<dbReference type="EMBL" id="LAZR01000634">
    <property type="protein sequence ID" value="KKN62138.1"/>
    <property type="molecule type" value="Genomic_DNA"/>
</dbReference>
<comment type="caution">
    <text evidence="1">The sequence shown here is derived from an EMBL/GenBank/DDBJ whole genome shotgun (WGS) entry which is preliminary data.</text>
</comment>